<gene>
    <name evidence="1" type="ORF">LCGC14_0651760</name>
</gene>
<dbReference type="EMBL" id="LAZR01001216">
    <property type="protein sequence ID" value="KKN48541.1"/>
    <property type="molecule type" value="Genomic_DNA"/>
</dbReference>
<comment type="caution">
    <text evidence="1">The sequence shown here is derived from an EMBL/GenBank/DDBJ whole genome shotgun (WGS) entry which is preliminary data.</text>
</comment>
<sequence>MLILKENPAADHVPEMAENFNTHGPSQISIRYYQLDRVKNLLSSWKIKPQPLF</sequence>
<protein>
    <submittedName>
        <fullName evidence="1">Uncharacterized protein</fullName>
    </submittedName>
</protein>
<organism evidence="1">
    <name type="scientific">marine sediment metagenome</name>
    <dbReference type="NCBI Taxonomy" id="412755"/>
    <lineage>
        <taxon>unclassified sequences</taxon>
        <taxon>metagenomes</taxon>
        <taxon>ecological metagenomes</taxon>
    </lineage>
</organism>
<dbReference type="AlphaFoldDB" id="A0A0F9THR8"/>
<reference evidence="1" key="1">
    <citation type="journal article" date="2015" name="Nature">
        <title>Complex archaea that bridge the gap between prokaryotes and eukaryotes.</title>
        <authorList>
            <person name="Spang A."/>
            <person name="Saw J.H."/>
            <person name="Jorgensen S.L."/>
            <person name="Zaremba-Niedzwiedzka K."/>
            <person name="Martijn J."/>
            <person name="Lind A.E."/>
            <person name="van Eijk R."/>
            <person name="Schleper C."/>
            <person name="Guy L."/>
            <person name="Ettema T.J."/>
        </authorList>
    </citation>
    <scope>NUCLEOTIDE SEQUENCE</scope>
</reference>
<accession>A0A0F9THR8</accession>
<name>A0A0F9THR8_9ZZZZ</name>
<proteinExistence type="predicted"/>
<evidence type="ECO:0000313" key="1">
    <source>
        <dbReference type="EMBL" id="KKN48541.1"/>
    </source>
</evidence>